<evidence type="ECO:0000259" key="4">
    <source>
        <dbReference type="Pfam" id="PF02885"/>
    </source>
</evidence>
<dbReference type="SUPFAM" id="SSF47648">
    <property type="entry name" value="Nucleoside phosphorylase/phosphoribosyltransferase N-terminal domain"/>
    <property type="match status" value="1"/>
</dbReference>
<dbReference type="FunCoup" id="A0A5J5F9H5">
    <property type="interactions" value="290"/>
</dbReference>
<dbReference type="AlphaFoldDB" id="A0A5J5F9H5"/>
<dbReference type="OrthoDB" id="427800at2759"/>
<evidence type="ECO:0000259" key="3">
    <source>
        <dbReference type="Pfam" id="PF00591"/>
    </source>
</evidence>
<dbReference type="NCBIfam" id="TIGR01245">
    <property type="entry name" value="trpD"/>
    <property type="match status" value="1"/>
</dbReference>
<dbReference type="Pfam" id="PF00591">
    <property type="entry name" value="Glycos_transf_3"/>
    <property type="match status" value="1"/>
</dbReference>
<dbReference type="Proteomes" id="UP000326924">
    <property type="component" value="Unassembled WGS sequence"/>
</dbReference>
<feature type="domain" description="Glycosyl transferase family 3" evidence="3">
    <location>
        <begin position="95"/>
        <end position="375"/>
    </location>
</feature>
<evidence type="ECO:0000313" key="6">
    <source>
        <dbReference type="Proteomes" id="UP000326924"/>
    </source>
</evidence>
<dbReference type="InterPro" id="IPR000312">
    <property type="entry name" value="Glycosyl_Trfase_fam3"/>
</dbReference>
<dbReference type="EMBL" id="VXIS01000014">
    <property type="protein sequence ID" value="KAA8913501.1"/>
    <property type="molecule type" value="Genomic_DNA"/>
</dbReference>
<dbReference type="PANTHER" id="PTHR43285:SF2">
    <property type="entry name" value="ANTHRANILATE PHOSPHORIBOSYLTRANSFERASE"/>
    <property type="match status" value="1"/>
</dbReference>
<evidence type="ECO:0000313" key="5">
    <source>
        <dbReference type="EMBL" id="KAA8913501.1"/>
    </source>
</evidence>
<keyword evidence="2 5" id="KW-0808">Transferase</keyword>
<gene>
    <name evidence="5" type="ORF">FN846DRAFT_100455</name>
</gene>
<dbReference type="GO" id="GO:0005829">
    <property type="term" value="C:cytosol"/>
    <property type="evidence" value="ECO:0007669"/>
    <property type="project" value="TreeGrafter"/>
</dbReference>
<feature type="domain" description="Glycosyl transferase family 3 N-terminal" evidence="4">
    <location>
        <begin position="10"/>
        <end position="74"/>
    </location>
</feature>
<comment type="caution">
    <text evidence="5">The sequence shown here is derived from an EMBL/GenBank/DDBJ whole genome shotgun (WGS) entry which is preliminary data.</text>
</comment>
<dbReference type="InParanoid" id="A0A5J5F9H5"/>
<dbReference type="Gene3D" id="3.40.1030.10">
    <property type="entry name" value="Nucleoside phosphorylase/phosphoribosyltransferase catalytic domain"/>
    <property type="match status" value="1"/>
</dbReference>
<protein>
    <submittedName>
        <fullName evidence="5">Glycosyl transferase family, a/b domain-containing protein</fullName>
    </submittedName>
</protein>
<dbReference type="Pfam" id="PF02885">
    <property type="entry name" value="Glycos_trans_3N"/>
    <property type="match status" value="1"/>
</dbReference>
<evidence type="ECO:0000256" key="2">
    <source>
        <dbReference type="ARBA" id="ARBA00022679"/>
    </source>
</evidence>
<dbReference type="PANTHER" id="PTHR43285">
    <property type="entry name" value="ANTHRANILATE PHOSPHORIBOSYLTRANSFERASE"/>
    <property type="match status" value="1"/>
</dbReference>
<accession>A0A5J5F9H5</accession>
<dbReference type="Gene3D" id="1.20.970.10">
    <property type="entry name" value="Transferase, Pyrimidine Nucleoside Phosphorylase, Chain C"/>
    <property type="match status" value="1"/>
</dbReference>
<dbReference type="GO" id="GO:0000162">
    <property type="term" value="P:L-tryptophan biosynthetic process"/>
    <property type="evidence" value="ECO:0007669"/>
    <property type="project" value="InterPro"/>
</dbReference>
<dbReference type="InterPro" id="IPR036320">
    <property type="entry name" value="Glycosyl_Trfase_fam3_N_dom_sf"/>
</dbReference>
<dbReference type="InterPro" id="IPR017459">
    <property type="entry name" value="Glycosyl_Trfase_fam3_N_dom"/>
</dbReference>
<keyword evidence="1" id="KW-0328">Glycosyltransferase</keyword>
<dbReference type="InterPro" id="IPR005940">
    <property type="entry name" value="Anthranilate_Pribosyl_Tfrase"/>
</dbReference>
<evidence type="ECO:0000256" key="1">
    <source>
        <dbReference type="ARBA" id="ARBA00022676"/>
    </source>
</evidence>
<name>A0A5J5F9H5_9PEZI</name>
<organism evidence="5 6">
    <name type="scientific">Sphaerosporella brunnea</name>
    <dbReference type="NCBI Taxonomy" id="1250544"/>
    <lineage>
        <taxon>Eukaryota</taxon>
        <taxon>Fungi</taxon>
        <taxon>Dikarya</taxon>
        <taxon>Ascomycota</taxon>
        <taxon>Pezizomycotina</taxon>
        <taxon>Pezizomycetes</taxon>
        <taxon>Pezizales</taxon>
        <taxon>Pyronemataceae</taxon>
        <taxon>Sphaerosporella</taxon>
    </lineage>
</organism>
<dbReference type="GO" id="GO:0004048">
    <property type="term" value="F:anthranilate phosphoribosyltransferase activity"/>
    <property type="evidence" value="ECO:0007669"/>
    <property type="project" value="InterPro"/>
</dbReference>
<dbReference type="SUPFAM" id="SSF52418">
    <property type="entry name" value="Nucleoside phosphorylase/phosphoribosyltransferase catalytic domain"/>
    <property type="match status" value="1"/>
</dbReference>
<reference evidence="5 6" key="1">
    <citation type="submission" date="2019-09" db="EMBL/GenBank/DDBJ databases">
        <title>Draft genome of the ectomycorrhizal ascomycete Sphaerosporella brunnea.</title>
        <authorList>
            <consortium name="DOE Joint Genome Institute"/>
            <person name="Benucci G.M."/>
            <person name="Marozzi G."/>
            <person name="Antonielli L."/>
            <person name="Sanchez S."/>
            <person name="Marco P."/>
            <person name="Wang X."/>
            <person name="Falini L.B."/>
            <person name="Barry K."/>
            <person name="Haridas S."/>
            <person name="Lipzen A."/>
            <person name="Labutti K."/>
            <person name="Grigoriev I.V."/>
            <person name="Murat C."/>
            <person name="Martin F."/>
            <person name="Albertini E."/>
            <person name="Donnini D."/>
            <person name="Bonito G."/>
        </authorList>
    </citation>
    <scope>NUCLEOTIDE SEQUENCE [LARGE SCALE GENOMIC DNA]</scope>
    <source>
        <strain evidence="5 6">Sb_GMNB300</strain>
    </source>
</reference>
<keyword evidence="6" id="KW-1185">Reference proteome</keyword>
<dbReference type="InterPro" id="IPR035902">
    <property type="entry name" value="Nuc_phospho_transferase"/>
</dbReference>
<proteinExistence type="predicted"/>
<sequence length="396" mass="42154">MSEASYSLLPLLKKISTNASSVTADEVTDAITRISQNECSPVQTGALLTALHYTGLDMKADIIAGAAKAMRHAGRVVHNLKPHAVEKKHGSYNGGLVDIVGTGGDSHDTFNVSTTAAIVASGCGIRVCKHGSKASTSSSGSADILTSFGASLVSVTPKVVSEYYARDGHPESSFCFLFAPVYHPAMAHIAPIRKELGCRTIFNVLGPLINPVDYSVANGLEARILGVGKRVLGPVYAETLRLLGVTKALVVCGEEQLDEISIEGYTQCWRLEGQEITEFRIHPTETFGIQTHPLKEVAGGKGPAENAAILQDLLAGRLERGHPILDFVLVNAAALVAVTGVVEGEQELGQDGVMRGSLWNNAVEKAMEGITSGQSYRCWERFAMVSREAEEALRAL</sequence>